<dbReference type="AlphaFoldDB" id="A0A918LW84"/>
<evidence type="ECO:0000313" key="3">
    <source>
        <dbReference type="Proteomes" id="UP000619486"/>
    </source>
</evidence>
<evidence type="ECO:0000313" key="2">
    <source>
        <dbReference type="EMBL" id="GGT58987.1"/>
    </source>
</evidence>
<organism evidence="2 3">
    <name type="scientific">Streptomyces purpureus</name>
    <dbReference type="NCBI Taxonomy" id="1951"/>
    <lineage>
        <taxon>Bacteria</taxon>
        <taxon>Bacillati</taxon>
        <taxon>Actinomycetota</taxon>
        <taxon>Actinomycetes</taxon>
        <taxon>Kitasatosporales</taxon>
        <taxon>Streptomycetaceae</taxon>
        <taxon>Streptomyces</taxon>
    </lineage>
</organism>
<keyword evidence="1" id="KW-0812">Transmembrane</keyword>
<dbReference type="RefSeq" id="WP_189204836.1">
    <property type="nucleotide sequence ID" value="NZ_BMQQ01000033.1"/>
</dbReference>
<proteinExistence type="predicted"/>
<evidence type="ECO:0000256" key="1">
    <source>
        <dbReference type="SAM" id="Phobius"/>
    </source>
</evidence>
<sequence>MNDLPEELRELGRWMKVPEVSGESMAERVLAQILADALPVPVPVAEPPGRWERLRRWARRRWRALTVTVSGALVVLVLTPPVRATVADWFGFGGVEVRYAPSAPPVPGAAVPGCENRVPLREAAALAGFEPRIPAVLGEPGAVSVDRSAPGRSVVGLCWTEGGRTIRLDQFPAELDPGFVKTVRVQPQWVRLSDGGTGYWFAEPHRLVIPMTDARGEVWTRTERPAGPTLLWTGPGGVAGPTLRLEGEQSLERARRIAESVR</sequence>
<reference evidence="2" key="2">
    <citation type="submission" date="2020-09" db="EMBL/GenBank/DDBJ databases">
        <authorList>
            <person name="Sun Q."/>
            <person name="Ohkuma M."/>
        </authorList>
    </citation>
    <scope>NUCLEOTIDE SEQUENCE</scope>
    <source>
        <strain evidence="2">JCM 3172</strain>
    </source>
</reference>
<feature type="transmembrane region" description="Helical" evidence="1">
    <location>
        <begin position="62"/>
        <end position="82"/>
    </location>
</feature>
<reference evidence="2" key="1">
    <citation type="journal article" date="2014" name="Int. J. Syst. Evol. Microbiol.">
        <title>Complete genome sequence of Corynebacterium casei LMG S-19264T (=DSM 44701T), isolated from a smear-ripened cheese.</title>
        <authorList>
            <consortium name="US DOE Joint Genome Institute (JGI-PGF)"/>
            <person name="Walter F."/>
            <person name="Albersmeier A."/>
            <person name="Kalinowski J."/>
            <person name="Ruckert C."/>
        </authorList>
    </citation>
    <scope>NUCLEOTIDE SEQUENCE</scope>
    <source>
        <strain evidence="2">JCM 3172</strain>
    </source>
</reference>
<keyword evidence="3" id="KW-1185">Reference proteome</keyword>
<keyword evidence="1" id="KW-1133">Transmembrane helix</keyword>
<keyword evidence="1" id="KW-0472">Membrane</keyword>
<gene>
    <name evidence="2" type="ORF">GCM10014713_60680</name>
</gene>
<name>A0A918LW84_9ACTN</name>
<protein>
    <submittedName>
        <fullName evidence="2">Uncharacterized protein</fullName>
    </submittedName>
</protein>
<dbReference type="Proteomes" id="UP000619486">
    <property type="component" value="Unassembled WGS sequence"/>
</dbReference>
<comment type="caution">
    <text evidence="2">The sequence shown here is derived from an EMBL/GenBank/DDBJ whole genome shotgun (WGS) entry which is preliminary data.</text>
</comment>
<dbReference type="EMBL" id="BMQQ01000033">
    <property type="protein sequence ID" value="GGT58987.1"/>
    <property type="molecule type" value="Genomic_DNA"/>
</dbReference>
<accession>A0A918LW84</accession>